<gene>
    <name evidence="1" type="ORF">BREU_0953</name>
</gene>
<dbReference type="Proteomes" id="UP000028984">
    <property type="component" value="Unassembled WGS sequence"/>
</dbReference>
<keyword evidence="2" id="KW-1185">Reference proteome</keyword>
<reference evidence="1 2" key="1">
    <citation type="submission" date="2014-03" db="EMBL/GenBank/DDBJ databases">
        <title>Genomics of Bifidobacteria.</title>
        <authorList>
            <person name="Ventura M."/>
            <person name="Milani C."/>
            <person name="Lugli G.A."/>
        </authorList>
    </citation>
    <scope>NUCLEOTIDE SEQUENCE [LARGE SCALE GENOMIC DNA]</scope>
    <source>
        <strain evidence="1 2">DSM 23975</strain>
    </source>
</reference>
<dbReference type="AlphaFoldDB" id="A0A087CR74"/>
<name>A0A087CR74_9BIFI</name>
<evidence type="ECO:0000313" key="1">
    <source>
        <dbReference type="EMBL" id="KFI85774.1"/>
    </source>
</evidence>
<protein>
    <submittedName>
        <fullName evidence="1">Uncharacterized protein</fullName>
    </submittedName>
</protein>
<evidence type="ECO:0000313" key="2">
    <source>
        <dbReference type="Proteomes" id="UP000028984"/>
    </source>
</evidence>
<organism evidence="1 2">
    <name type="scientific">Bifidobacterium reuteri DSM 23975</name>
    <dbReference type="NCBI Taxonomy" id="1437610"/>
    <lineage>
        <taxon>Bacteria</taxon>
        <taxon>Bacillati</taxon>
        <taxon>Actinomycetota</taxon>
        <taxon>Actinomycetes</taxon>
        <taxon>Bifidobacteriales</taxon>
        <taxon>Bifidobacteriaceae</taxon>
        <taxon>Bifidobacterium</taxon>
    </lineage>
</organism>
<comment type="caution">
    <text evidence="1">The sequence shown here is derived from an EMBL/GenBank/DDBJ whole genome shotgun (WGS) entry which is preliminary data.</text>
</comment>
<sequence>MGQSLHRGAKCGCRHDVDGVVEGTLRMVRLPSSRGWHGGIMITVRAARGRDYGVAGAGVVTMRAVCGCRDGAVGEDGVVMWTACGRSYGADGVIAVAAQVALRCVWRGCRHNAVGARVASRCGWRIVYGRTGMWTCRSRCIGMYATGTVGHTADVHAAADAPAYGCAAADASAGECTDMWQSAAPSNR</sequence>
<proteinExistence type="predicted"/>
<dbReference type="STRING" id="1437610.BREU_0953"/>
<accession>A0A087CR74</accession>
<dbReference type="EMBL" id="JGZK01000006">
    <property type="protein sequence ID" value="KFI85774.1"/>
    <property type="molecule type" value="Genomic_DNA"/>
</dbReference>